<feature type="region of interest" description="Disordered" evidence="1">
    <location>
        <begin position="1"/>
        <end position="50"/>
    </location>
</feature>
<sequence length="50" mass="5201">MTPCYRSAPLDAMPDLHKTQPHSFPSCGGGSGGHGNPIQGATEETLTPLH</sequence>
<evidence type="ECO:0000313" key="2">
    <source>
        <dbReference type="EMBL" id="MFM4892889.1"/>
    </source>
</evidence>
<protein>
    <submittedName>
        <fullName evidence="2">Uncharacterized protein</fullName>
    </submittedName>
</protein>
<dbReference type="GeneID" id="97220125"/>
<gene>
    <name evidence="2" type="ORF">ACEUDJ_08460</name>
</gene>
<name>A0ABW9GQW2_9GAMM</name>
<evidence type="ECO:0000313" key="3">
    <source>
        <dbReference type="Proteomes" id="UP001630969"/>
    </source>
</evidence>
<keyword evidence="3" id="KW-1185">Reference proteome</keyword>
<dbReference type="EMBL" id="JBGXBU010000002">
    <property type="protein sequence ID" value="MFM4892889.1"/>
    <property type="molecule type" value="Genomic_DNA"/>
</dbReference>
<comment type="caution">
    <text evidence="2">The sequence shown here is derived from an EMBL/GenBank/DDBJ whole genome shotgun (WGS) entry which is preliminary data.</text>
</comment>
<dbReference type="Proteomes" id="UP001630969">
    <property type="component" value="Unassembled WGS sequence"/>
</dbReference>
<proteinExistence type="predicted"/>
<dbReference type="RefSeq" id="WP_408789417.1">
    <property type="nucleotide sequence ID" value="NZ_JBGXBU010000002.1"/>
</dbReference>
<organism evidence="2 3">
    <name type="scientific">Aeromonas bivalvium</name>
    <dbReference type="NCBI Taxonomy" id="440079"/>
    <lineage>
        <taxon>Bacteria</taxon>
        <taxon>Pseudomonadati</taxon>
        <taxon>Pseudomonadota</taxon>
        <taxon>Gammaproteobacteria</taxon>
        <taxon>Aeromonadales</taxon>
        <taxon>Aeromonadaceae</taxon>
        <taxon>Aeromonas</taxon>
    </lineage>
</organism>
<accession>A0ABW9GQW2</accession>
<evidence type="ECO:0000256" key="1">
    <source>
        <dbReference type="SAM" id="MobiDB-lite"/>
    </source>
</evidence>
<reference evidence="2 3" key="1">
    <citation type="submission" date="2024-09" db="EMBL/GenBank/DDBJ databases">
        <title>Aeromonas strains Genome sequencing and assembly.</title>
        <authorList>
            <person name="Hu X."/>
            <person name="Tang B."/>
        </authorList>
    </citation>
    <scope>NUCLEOTIDE SEQUENCE [LARGE SCALE GENOMIC DNA]</scope>
    <source>
        <strain evidence="2 3">NB23SCDHY001</strain>
    </source>
</reference>